<name>A0ABS1SDI8_9MICO</name>
<comment type="caution">
    <text evidence="1">The sequence shown here is derived from an EMBL/GenBank/DDBJ whole genome shotgun (WGS) entry which is preliminary data.</text>
</comment>
<reference evidence="1 2" key="1">
    <citation type="submission" date="2018-09" db="EMBL/GenBank/DDBJ databases">
        <title>Comparative genomics of Leucobacter spp.</title>
        <authorList>
            <person name="Reis A.C."/>
            <person name="Kolvenbach B.A."/>
            <person name="Corvini P.F.X."/>
            <person name="Nunes O.C."/>
        </authorList>
    </citation>
    <scope>NUCLEOTIDE SEQUENCE [LARGE SCALE GENOMIC DNA]</scope>
    <source>
        <strain evidence="1 2">TAN 31504</strain>
    </source>
</reference>
<evidence type="ECO:0000313" key="1">
    <source>
        <dbReference type="EMBL" id="MBL3678545.1"/>
    </source>
</evidence>
<gene>
    <name evidence="1" type="ORF">D3230_04440</name>
</gene>
<organism evidence="1 2">
    <name type="scientific">Leucobacter chromiireducens subsp. solipictus</name>
    <dbReference type="NCBI Taxonomy" id="398235"/>
    <lineage>
        <taxon>Bacteria</taxon>
        <taxon>Bacillati</taxon>
        <taxon>Actinomycetota</taxon>
        <taxon>Actinomycetes</taxon>
        <taxon>Micrococcales</taxon>
        <taxon>Microbacteriaceae</taxon>
        <taxon>Leucobacter</taxon>
    </lineage>
</organism>
<proteinExistence type="predicted"/>
<protein>
    <submittedName>
        <fullName evidence="1">Uncharacterized protein</fullName>
    </submittedName>
</protein>
<dbReference type="EMBL" id="QYAC01000002">
    <property type="protein sequence ID" value="MBL3678545.1"/>
    <property type="molecule type" value="Genomic_DNA"/>
</dbReference>
<sequence>MQDQEMLARLRESWPETTDYLTQVGQANNDLSVMRELAQRETYEASLTWLDQLAVGVEDLTKRPNAARVMRLLFSEGTKFLSAKEVPEYREVTEAHRHDQIADLQEWQDPEDIEHLLEADNLVFAESLDEALWLLPELQESLLRWSTETAQRHEHTQMVTLAQAWILFNVCQFLESEPEQSPVWAAECLRSALSSDFFEKAGNPTP</sequence>
<keyword evidence="2" id="KW-1185">Reference proteome</keyword>
<dbReference type="Proteomes" id="UP001645859">
    <property type="component" value="Unassembled WGS sequence"/>
</dbReference>
<evidence type="ECO:0000313" key="2">
    <source>
        <dbReference type="Proteomes" id="UP001645859"/>
    </source>
</evidence>
<accession>A0ABS1SDI8</accession>
<dbReference type="RefSeq" id="WP_202343811.1">
    <property type="nucleotide sequence ID" value="NZ_BAAAPI010000008.1"/>
</dbReference>